<keyword evidence="7" id="KW-0430">Lectin</keyword>
<dbReference type="Gene3D" id="3.30.200.20">
    <property type="entry name" value="Phosphorylase Kinase, domain 1"/>
    <property type="match status" value="1"/>
</dbReference>
<keyword evidence="2" id="KW-1003">Cell membrane</keyword>
<dbReference type="CDD" id="cd14066">
    <property type="entry name" value="STKc_IRAK"/>
    <property type="match status" value="1"/>
</dbReference>
<evidence type="ECO:0000256" key="2">
    <source>
        <dbReference type="ARBA" id="ARBA00022475"/>
    </source>
</evidence>
<evidence type="ECO:0000259" key="17">
    <source>
        <dbReference type="PROSITE" id="PS50011"/>
    </source>
</evidence>
<dbReference type="SUPFAM" id="SSF51110">
    <property type="entry name" value="alpha-D-mannose-specific plant lectins"/>
    <property type="match status" value="1"/>
</dbReference>
<dbReference type="GO" id="GO:0030246">
    <property type="term" value="F:carbohydrate binding"/>
    <property type="evidence" value="ECO:0007669"/>
    <property type="project" value="UniProtKB-KW"/>
</dbReference>
<dbReference type="InterPro" id="IPR001245">
    <property type="entry name" value="Ser-Thr/Tyr_kinase_cat_dom"/>
</dbReference>
<keyword evidence="8 16" id="KW-0547">Nucleotide-binding</keyword>
<dbReference type="InterPro" id="IPR001480">
    <property type="entry name" value="Bulb-type_lectin_dom"/>
</dbReference>
<dbReference type="PROSITE" id="PS50948">
    <property type="entry name" value="PAN"/>
    <property type="match status" value="1"/>
</dbReference>
<dbReference type="GO" id="GO:0005524">
    <property type="term" value="F:ATP binding"/>
    <property type="evidence" value="ECO:0007669"/>
    <property type="project" value="UniProtKB-KW"/>
</dbReference>
<evidence type="ECO:0000256" key="3">
    <source>
        <dbReference type="ARBA" id="ARBA00022527"/>
    </source>
</evidence>
<dbReference type="InParanoid" id="A0A059CAB5"/>
<evidence type="ECO:0000256" key="4">
    <source>
        <dbReference type="ARBA" id="ARBA00022553"/>
    </source>
</evidence>
<keyword evidence="10 16" id="KW-0067">ATP-binding</keyword>
<dbReference type="InterPro" id="IPR036426">
    <property type="entry name" value="Bulb-type_lectin_dom_sf"/>
</dbReference>
<dbReference type="InterPro" id="IPR024171">
    <property type="entry name" value="SRK-like_kinase"/>
</dbReference>
<evidence type="ECO:0000256" key="5">
    <source>
        <dbReference type="ARBA" id="ARBA00022679"/>
    </source>
</evidence>
<keyword evidence="3 16" id="KW-0723">Serine/threonine-protein kinase</keyword>
<evidence type="ECO:0000256" key="11">
    <source>
        <dbReference type="ARBA" id="ARBA00023157"/>
    </source>
</evidence>
<dbReference type="SMART" id="SM00473">
    <property type="entry name" value="PAN_AP"/>
    <property type="match status" value="1"/>
</dbReference>
<evidence type="ECO:0000256" key="1">
    <source>
        <dbReference type="ARBA" id="ARBA00004251"/>
    </source>
</evidence>
<feature type="domain" description="Apple" evidence="18">
    <location>
        <begin position="275"/>
        <end position="361"/>
    </location>
</feature>
<keyword evidence="9 16" id="KW-0418">Kinase</keyword>
<dbReference type="FunFam" id="3.30.200.20:FF:000195">
    <property type="entry name" value="G-type lectin S-receptor-like serine/threonine-protein kinase"/>
    <property type="match status" value="1"/>
</dbReference>
<feature type="domain" description="Protein kinase" evidence="17">
    <location>
        <begin position="404"/>
        <end position="681"/>
    </location>
</feature>
<proteinExistence type="inferred from homology"/>
<accession>A0A059CAB5</accession>
<dbReference type="FunCoup" id="A0A059CAB5">
    <property type="interactions" value="240"/>
</dbReference>
<dbReference type="OMA" id="MDATIAN"/>
<evidence type="ECO:0000256" key="12">
    <source>
        <dbReference type="ARBA" id="ARBA00023170"/>
    </source>
</evidence>
<dbReference type="EMBL" id="KK198757">
    <property type="protein sequence ID" value="KCW75393.1"/>
    <property type="molecule type" value="Genomic_DNA"/>
</dbReference>
<evidence type="ECO:0000256" key="7">
    <source>
        <dbReference type="ARBA" id="ARBA00022734"/>
    </source>
</evidence>
<dbReference type="AlphaFoldDB" id="A0A059CAB5"/>
<dbReference type="GO" id="GO:0106310">
    <property type="term" value="F:protein serine kinase activity"/>
    <property type="evidence" value="ECO:0007669"/>
    <property type="project" value="RHEA"/>
</dbReference>
<dbReference type="Pfam" id="PF08276">
    <property type="entry name" value="PAN_2"/>
    <property type="match status" value="1"/>
</dbReference>
<evidence type="ECO:0000256" key="16">
    <source>
        <dbReference type="PIRNR" id="PIRNR000641"/>
    </source>
</evidence>
<keyword evidence="5 16" id="KW-0808">Transferase</keyword>
<dbReference type="CDD" id="cd01098">
    <property type="entry name" value="PAN_AP_plant"/>
    <property type="match status" value="1"/>
</dbReference>
<keyword evidence="12" id="KW-0675">Receptor</keyword>
<dbReference type="PANTHER" id="PTHR27002">
    <property type="entry name" value="RECEPTOR-LIKE SERINE/THREONINE-PROTEIN KINASE SD1-8"/>
    <property type="match status" value="1"/>
</dbReference>
<dbReference type="Pfam" id="PF00954">
    <property type="entry name" value="S_locus_glycop"/>
    <property type="match status" value="1"/>
</dbReference>
<dbReference type="GO" id="GO:0045087">
    <property type="term" value="P:innate immune response"/>
    <property type="evidence" value="ECO:0007669"/>
    <property type="project" value="UniProtKB-ARBA"/>
</dbReference>
<reference evidence="19" key="1">
    <citation type="submission" date="2013-07" db="EMBL/GenBank/DDBJ databases">
        <title>The genome of Eucalyptus grandis.</title>
        <authorList>
            <person name="Schmutz J."/>
            <person name="Hayes R."/>
            <person name="Myburg A."/>
            <person name="Tuskan G."/>
            <person name="Grattapaglia D."/>
            <person name="Rokhsar D.S."/>
        </authorList>
    </citation>
    <scope>NUCLEOTIDE SEQUENCE</scope>
    <source>
        <tissue evidence="19">Leaf extractions</tissue>
    </source>
</reference>
<comment type="catalytic activity">
    <reaction evidence="15 16">
        <text>L-seryl-[protein] + ATP = O-phospho-L-seryl-[protein] + ADP + H(+)</text>
        <dbReference type="Rhea" id="RHEA:17989"/>
        <dbReference type="Rhea" id="RHEA-COMP:9863"/>
        <dbReference type="Rhea" id="RHEA-COMP:11604"/>
        <dbReference type="ChEBI" id="CHEBI:15378"/>
        <dbReference type="ChEBI" id="CHEBI:29999"/>
        <dbReference type="ChEBI" id="CHEBI:30616"/>
        <dbReference type="ChEBI" id="CHEBI:83421"/>
        <dbReference type="ChEBI" id="CHEBI:456216"/>
        <dbReference type="EC" id="2.7.11.1"/>
    </reaction>
</comment>
<dbReference type="PIRSF" id="PIRSF000641">
    <property type="entry name" value="SRK"/>
    <property type="match status" value="1"/>
</dbReference>
<dbReference type="FunFam" id="1.10.510.10:FF:000345">
    <property type="entry name" value="G-type lectin S-receptor-like serine/threonine-protein kinase"/>
    <property type="match status" value="1"/>
</dbReference>
<dbReference type="GO" id="GO:0007165">
    <property type="term" value="P:signal transduction"/>
    <property type="evidence" value="ECO:0000318"/>
    <property type="project" value="GO_Central"/>
</dbReference>
<evidence type="ECO:0000256" key="13">
    <source>
        <dbReference type="ARBA" id="ARBA00023180"/>
    </source>
</evidence>
<dbReference type="GO" id="GO:0005886">
    <property type="term" value="C:plasma membrane"/>
    <property type="evidence" value="ECO:0000318"/>
    <property type="project" value="GO_Central"/>
</dbReference>
<dbReference type="InterPro" id="IPR000719">
    <property type="entry name" value="Prot_kinase_dom"/>
</dbReference>
<comment type="catalytic activity">
    <reaction evidence="14 16">
        <text>L-threonyl-[protein] + ATP = O-phospho-L-threonyl-[protein] + ADP + H(+)</text>
        <dbReference type="Rhea" id="RHEA:46608"/>
        <dbReference type="Rhea" id="RHEA-COMP:11060"/>
        <dbReference type="Rhea" id="RHEA-COMP:11605"/>
        <dbReference type="ChEBI" id="CHEBI:15378"/>
        <dbReference type="ChEBI" id="CHEBI:30013"/>
        <dbReference type="ChEBI" id="CHEBI:30616"/>
        <dbReference type="ChEBI" id="CHEBI:61977"/>
        <dbReference type="ChEBI" id="CHEBI:456216"/>
        <dbReference type="EC" id="2.7.11.1"/>
    </reaction>
</comment>
<dbReference type="PROSITE" id="PS50011">
    <property type="entry name" value="PROTEIN_KINASE_DOM"/>
    <property type="match status" value="1"/>
</dbReference>
<sequence>MTSFLFSATSDALQSSTIYNITASSPLVQNQTLVSSSQIFELGFFTPNGSAKQYLGIWYKNMTPSQKNYGNFVLQDRNANILWESFDEPTDALLPNMTIGVNMKTGKKRNLISWKGEDDPSFGSFVVGVTSETPPQLFTWNGLSRYWRNGQWDKTRFIGIPTMDNTYYDVQQDIVQGTSNYTNNNHNNSIFGYTFISFEGTLKAVWWANHWSTYWEAPTPTKPCEIYGKCGPFGVCNQSSSPICRCLEGFKPISDEEWNRGNWTKGCLRELELNCQKSASTAASTTVKKDMFRKMSEMKLPDSADYLLINDEERCRSWCLENCSCLAYSYVNAIGCMTWSKDLLDTLQLPTGGEDLFIRLVDTSAGAAEKLPRETAWKEQMKEDDASEAVVYDFDSIRLATDNFDAKNKLGQGGFGPVYKGKLSDGKEIAAKRLSSSSGQGIAEFKNEILLISKLQHRNLVKLLGYCTEREEKILVYEYLPNKSLDAFLFDSEKKAKLSWAVRFHIIQGVARGLLYLHRNSCFRVIHRYLKVSNILLDEKMNPKISDFGLARMFESSQVLVNTHKVVGTLGYMSPEYAMGGTFSEKSDVYSFGVLLLEIISSKKNKNLDYPGQHLNLLAYAWHLWCEGRGLDLMDATIANAFSALEVMRCIQVGLLCTQDHTIDRPNMSAVVLMLNGESELSPPKQPAYIFQRLLAHQVQSQEGSIRSMNTITITTVEGR</sequence>
<keyword evidence="2" id="KW-0472">Membrane</keyword>
<evidence type="ECO:0000256" key="8">
    <source>
        <dbReference type="ARBA" id="ARBA00022741"/>
    </source>
</evidence>
<dbReference type="GO" id="GO:0048544">
    <property type="term" value="P:recognition of pollen"/>
    <property type="evidence" value="ECO:0007669"/>
    <property type="project" value="InterPro"/>
</dbReference>
<name>A0A059CAB5_EUCGR</name>
<evidence type="ECO:0000256" key="6">
    <source>
        <dbReference type="ARBA" id="ARBA00022729"/>
    </source>
</evidence>
<protein>
    <recommendedName>
        <fullName evidence="16">Receptor-like serine/threonine-protein kinase</fullName>
        <ecNumber evidence="16">2.7.11.1</ecNumber>
    </recommendedName>
</protein>
<dbReference type="GO" id="GO:0004674">
    <property type="term" value="F:protein serine/threonine kinase activity"/>
    <property type="evidence" value="ECO:0000318"/>
    <property type="project" value="GO_Central"/>
</dbReference>
<comment type="subcellular location">
    <subcellularLocation>
        <location evidence="1">Cell membrane</location>
        <topology evidence="1">Single-pass type I membrane protein</topology>
    </subcellularLocation>
</comment>
<evidence type="ECO:0000256" key="10">
    <source>
        <dbReference type="ARBA" id="ARBA00022840"/>
    </source>
</evidence>
<evidence type="ECO:0000256" key="9">
    <source>
        <dbReference type="ARBA" id="ARBA00022777"/>
    </source>
</evidence>
<dbReference type="Gramene" id="KCW75393">
    <property type="protein sequence ID" value="KCW75393"/>
    <property type="gene ID" value="EUGRSUZ_E04142"/>
</dbReference>
<keyword evidence="11" id="KW-1015">Disulfide bond</keyword>
<dbReference type="Pfam" id="PF07714">
    <property type="entry name" value="PK_Tyr_Ser-Thr"/>
    <property type="match status" value="1"/>
</dbReference>
<dbReference type="InterPro" id="IPR003609">
    <property type="entry name" value="Pan_app"/>
</dbReference>
<dbReference type="Gene3D" id="1.10.510.10">
    <property type="entry name" value="Transferase(Phosphotransferase) domain 1"/>
    <property type="match status" value="1"/>
</dbReference>
<comment type="similarity">
    <text evidence="16">Belongs to the protein kinase superfamily. Ser/Thr protein kinase family.</text>
</comment>
<evidence type="ECO:0000313" key="19">
    <source>
        <dbReference type="EMBL" id="KCW75393.1"/>
    </source>
</evidence>
<dbReference type="InterPro" id="IPR011009">
    <property type="entry name" value="Kinase-like_dom_sf"/>
</dbReference>
<keyword evidence="6" id="KW-0732">Signal</keyword>
<evidence type="ECO:0000259" key="18">
    <source>
        <dbReference type="PROSITE" id="PS50948"/>
    </source>
</evidence>
<dbReference type="PANTHER" id="PTHR27002:SF422">
    <property type="entry name" value="RECEPTOR-LIKE SERINE_THREONINE-PROTEIN KINASE"/>
    <property type="match status" value="1"/>
</dbReference>
<dbReference type="InterPro" id="IPR000858">
    <property type="entry name" value="S_locus_glycoprot_dom"/>
</dbReference>
<gene>
    <name evidence="19" type="ORF">EUGRSUZ_E04142</name>
</gene>
<keyword evidence="4" id="KW-0597">Phosphoprotein</keyword>
<dbReference type="Pfam" id="PF01453">
    <property type="entry name" value="B_lectin"/>
    <property type="match status" value="1"/>
</dbReference>
<keyword evidence="13" id="KW-0325">Glycoprotein</keyword>
<evidence type="ECO:0000256" key="14">
    <source>
        <dbReference type="ARBA" id="ARBA00047899"/>
    </source>
</evidence>
<evidence type="ECO:0000256" key="15">
    <source>
        <dbReference type="ARBA" id="ARBA00048679"/>
    </source>
</evidence>
<dbReference type="SUPFAM" id="SSF56112">
    <property type="entry name" value="Protein kinase-like (PK-like)"/>
    <property type="match status" value="1"/>
</dbReference>
<organism evidence="19">
    <name type="scientific">Eucalyptus grandis</name>
    <name type="common">Flooded gum</name>
    <dbReference type="NCBI Taxonomy" id="71139"/>
    <lineage>
        <taxon>Eukaryota</taxon>
        <taxon>Viridiplantae</taxon>
        <taxon>Streptophyta</taxon>
        <taxon>Embryophyta</taxon>
        <taxon>Tracheophyta</taxon>
        <taxon>Spermatophyta</taxon>
        <taxon>Magnoliopsida</taxon>
        <taxon>eudicotyledons</taxon>
        <taxon>Gunneridae</taxon>
        <taxon>Pentapetalae</taxon>
        <taxon>rosids</taxon>
        <taxon>malvids</taxon>
        <taxon>Myrtales</taxon>
        <taxon>Myrtaceae</taxon>
        <taxon>Myrtoideae</taxon>
        <taxon>Eucalypteae</taxon>
        <taxon>Eucalyptus</taxon>
    </lineage>
</organism>
<dbReference type="GO" id="GO:0006955">
    <property type="term" value="P:immune response"/>
    <property type="evidence" value="ECO:0000318"/>
    <property type="project" value="GO_Central"/>
</dbReference>
<dbReference type="EC" id="2.7.11.1" evidence="16"/>